<dbReference type="InterPro" id="IPR050109">
    <property type="entry name" value="HTH-type_TetR-like_transc_reg"/>
</dbReference>
<evidence type="ECO:0000313" key="7">
    <source>
        <dbReference type="Proteomes" id="UP000240988"/>
    </source>
</evidence>
<dbReference type="Proteomes" id="UP000240988">
    <property type="component" value="Unassembled WGS sequence"/>
</dbReference>
<organism evidence="6 7">
    <name type="scientific">Mycobacterium rhizamassiliense</name>
    <dbReference type="NCBI Taxonomy" id="1841860"/>
    <lineage>
        <taxon>Bacteria</taxon>
        <taxon>Bacillati</taxon>
        <taxon>Actinomycetota</taxon>
        <taxon>Actinomycetes</taxon>
        <taxon>Mycobacteriales</taxon>
        <taxon>Mycobacteriaceae</taxon>
        <taxon>Mycobacterium</taxon>
    </lineage>
</organism>
<accession>A0A2U3NS52</accession>
<gene>
    <name evidence="6" type="ORF">MRAB57_2171</name>
</gene>
<evidence type="ECO:0000256" key="1">
    <source>
        <dbReference type="ARBA" id="ARBA00023015"/>
    </source>
</evidence>
<dbReference type="GO" id="GO:0003700">
    <property type="term" value="F:DNA-binding transcription factor activity"/>
    <property type="evidence" value="ECO:0007669"/>
    <property type="project" value="TreeGrafter"/>
</dbReference>
<keyword evidence="7" id="KW-1185">Reference proteome</keyword>
<feature type="DNA-binding region" description="H-T-H motif" evidence="4">
    <location>
        <begin position="39"/>
        <end position="58"/>
    </location>
</feature>
<dbReference type="EMBL" id="FUFA01000004">
    <property type="protein sequence ID" value="SPM34357.1"/>
    <property type="molecule type" value="Genomic_DNA"/>
</dbReference>
<dbReference type="GO" id="GO:0000976">
    <property type="term" value="F:transcription cis-regulatory region binding"/>
    <property type="evidence" value="ECO:0007669"/>
    <property type="project" value="TreeGrafter"/>
</dbReference>
<dbReference type="Gene3D" id="1.10.10.60">
    <property type="entry name" value="Homeodomain-like"/>
    <property type="match status" value="1"/>
</dbReference>
<evidence type="ECO:0000313" key="6">
    <source>
        <dbReference type="EMBL" id="SPM34357.1"/>
    </source>
</evidence>
<protein>
    <submittedName>
        <fullName evidence="6">TetR family transcriptional regulator</fullName>
    </submittedName>
</protein>
<proteinExistence type="predicted"/>
<dbReference type="InterPro" id="IPR009057">
    <property type="entry name" value="Homeodomain-like_sf"/>
</dbReference>
<dbReference type="AlphaFoldDB" id="A0A2U3NS52"/>
<dbReference type="InterPro" id="IPR036271">
    <property type="entry name" value="Tet_transcr_reg_TetR-rel_C_sf"/>
</dbReference>
<evidence type="ECO:0000256" key="3">
    <source>
        <dbReference type="ARBA" id="ARBA00023163"/>
    </source>
</evidence>
<evidence type="ECO:0000259" key="5">
    <source>
        <dbReference type="PROSITE" id="PS50977"/>
    </source>
</evidence>
<dbReference type="OrthoDB" id="9796019at2"/>
<name>A0A2U3NS52_9MYCO</name>
<dbReference type="Pfam" id="PF16859">
    <property type="entry name" value="TetR_C_11"/>
    <property type="match status" value="1"/>
</dbReference>
<keyword evidence="3" id="KW-0804">Transcription</keyword>
<keyword evidence="1" id="KW-0805">Transcription regulation</keyword>
<reference evidence="6 7" key="1">
    <citation type="submission" date="2017-01" db="EMBL/GenBank/DDBJ databases">
        <authorList>
            <consortium name="Urmite Genomes"/>
        </authorList>
    </citation>
    <scope>NUCLEOTIDE SEQUENCE [LARGE SCALE GENOMIC DNA]</scope>
    <source>
        <strain evidence="6 7">AB57</strain>
    </source>
</reference>
<evidence type="ECO:0000256" key="4">
    <source>
        <dbReference type="PROSITE-ProRule" id="PRU00335"/>
    </source>
</evidence>
<evidence type="ECO:0000256" key="2">
    <source>
        <dbReference type="ARBA" id="ARBA00023125"/>
    </source>
</evidence>
<dbReference type="InterPro" id="IPR001647">
    <property type="entry name" value="HTH_TetR"/>
</dbReference>
<dbReference type="PANTHER" id="PTHR30055:SF148">
    <property type="entry name" value="TETR-FAMILY TRANSCRIPTIONAL REGULATOR"/>
    <property type="match status" value="1"/>
</dbReference>
<dbReference type="STRING" id="1841860.GCA_900157375_02174"/>
<keyword evidence="2 4" id="KW-0238">DNA-binding</keyword>
<feature type="domain" description="HTH tetR-type" evidence="5">
    <location>
        <begin position="16"/>
        <end position="76"/>
    </location>
</feature>
<dbReference type="InterPro" id="IPR011075">
    <property type="entry name" value="TetR_C"/>
</dbReference>
<dbReference type="Gene3D" id="1.10.357.10">
    <property type="entry name" value="Tetracycline Repressor, domain 2"/>
    <property type="match status" value="1"/>
</dbReference>
<dbReference type="SUPFAM" id="SSF48498">
    <property type="entry name" value="Tetracyclin repressor-like, C-terminal domain"/>
    <property type="match status" value="1"/>
</dbReference>
<dbReference type="PANTHER" id="PTHR30055">
    <property type="entry name" value="HTH-TYPE TRANSCRIPTIONAL REGULATOR RUTR"/>
    <property type="match status" value="1"/>
</dbReference>
<dbReference type="SUPFAM" id="SSF46689">
    <property type="entry name" value="Homeodomain-like"/>
    <property type="match status" value="1"/>
</dbReference>
<dbReference type="RefSeq" id="WP_077087572.1">
    <property type="nucleotide sequence ID" value="NZ_LT721901.1"/>
</dbReference>
<dbReference type="PROSITE" id="PS50977">
    <property type="entry name" value="HTH_TETR_2"/>
    <property type="match status" value="1"/>
</dbReference>
<sequence length="196" mass="21818">MEQSQPPDEQVVAVPADIRARVMPAVLDELAHWGVERFSVEALAERHRLDPAMIYRYWGNRQRLIVDAALADVEGLASATDTGSLRGDLLALARKVAERANSQVGRTFLRSLVMDGGGHHDEETRMMFWRARFSVVRGVVDRAQKRGELRDGVNTLAAVQIVLAPLNVRVLYSDAAVDDEYCQAVADMAWHAIARK</sequence>